<keyword evidence="2" id="KW-1185">Reference proteome</keyword>
<dbReference type="Proteomes" id="UP000694036">
    <property type="component" value="Chromosome"/>
</dbReference>
<dbReference type="AlphaFoldDB" id="A0A8F5C2R2"/>
<dbReference type="RefSeq" id="WP_218258308.1">
    <property type="nucleotide sequence ID" value="NZ_CP077713.1"/>
</dbReference>
<organism evidence="1 2">
    <name type="scientific">Saccharolobus shibatae</name>
    <dbReference type="NCBI Taxonomy" id="2286"/>
    <lineage>
        <taxon>Archaea</taxon>
        <taxon>Thermoproteota</taxon>
        <taxon>Thermoprotei</taxon>
        <taxon>Sulfolobales</taxon>
        <taxon>Sulfolobaceae</taxon>
        <taxon>Saccharolobus</taxon>
    </lineage>
</organism>
<evidence type="ECO:0000313" key="2">
    <source>
        <dbReference type="Proteomes" id="UP000694036"/>
    </source>
</evidence>
<reference evidence="1 2" key="1">
    <citation type="journal article" date="2021" name="Environ. Microbiol.">
        <title>New insights into the diversity and evolution of the archaeal mobilome from three complete genomes of Saccharolobus shibatae.</title>
        <authorList>
            <person name="Medvedeva S."/>
            <person name="Brandt D."/>
            <person name="Cvirkaite-Krupovic V."/>
            <person name="Liu Y."/>
            <person name="Severinov K."/>
            <person name="Ishino S."/>
            <person name="Ishino Y."/>
            <person name="Prangishvili D."/>
            <person name="Kalinowski J."/>
            <person name="Krupovic M."/>
        </authorList>
    </citation>
    <scope>NUCLEOTIDE SEQUENCE [LARGE SCALE GENOMIC DNA]</scope>
    <source>
        <strain evidence="1 2">S38A</strain>
    </source>
</reference>
<sequence length="221" mass="25930">MVFSFIDFNTHYGIKLYNYLEEPKLREDKIEINRIVLNPIYKYSCDCCVDGFYQQYLWGKKDYILRLGIYNPRCRVPPQVELLRQVERGIIGIVLSPKHYNFSLLHPSLSFVYELINRKGLFLVLYDPSLDELKWLLDKYTFPVVLINSKHVINDERVYYVVNHTSTIIDPRSSIYGSDAPYNSLNLIQSAKLFINNHGYDEGVAYKNAIGLLKRVNVDFQ</sequence>
<accession>A0A8F5C2R2</accession>
<gene>
    <name evidence="1" type="ORF">J5U22_02390</name>
</gene>
<dbReference type="GeneID" id="65557714"/>
<evidence type="ECO:0000313" key="1">
    <source>
        <dbReference type="EMBL" id="QXJ35843.1"/>
    </source>
</evidence>
<protein>
    <submittedName>
        <fullName evidence="1">Uncharacterized protein</fullName>
    </submittedName>
</protein>
<dbReference type="EMBL" id="CP077713">
    <property type="protein sequence ID" value="QXJ35843.1"/>
    <property type="molecule type" value="Genomic_DNA"/>
</dbReference>
<proteinExistence type="predicted"/>
<name>A0A8F5C2R2_9CREN</name>